<dbReference type="AlphaFoldDB" id="A0A395J722"/>
<comment type="caution">
    <text evidence="2">The sequence shown here is derived from an EMBL/GenBank/DDBJ whole genome shotgun (WGS) entry which is preliminary data.</text>
</comment>
<organism evidence="2 3">
    <name type="scientific">Monilinia fructigena</name>
    <dbReference type="NCBI Taxonomy" id="38457"/>
    <lineage>
        <taxon>Eukaryota</taxon>
        <taxon>Fungi</taxon>
        <taxon>Dikarya</taxon>
        <taxon>Ascomycota</taxon>
        <taxon>Pezizomycotina</taxon>
        <taxon>Leotiomycetes</taxon>
        <taxon>Helotiales</taxon>
        <taxon>Sclerotiniaceae</taxon>
        <taxon>Monilinia</taxon>
    </lineage>
</organism>
<reference evidence="2 3" key="1">
    <citation type="submission" date="2018-06" db="EMBL/GenBank/DDBJ databases">
        <title>Genome Sequence of the Brown Rot Fungal Pathogen Monilinia fructigena.</title>
        <authorList>
            <person name="Landi L."/>
            <person name="De Miccolis Angelini R.M."/>
            <person name="Pollastro S."/>
            <person name="Abate D."/>
            <person name="Faretra F."/>
            <person name="Romanazzi G."/>
        </authorList>
    </citation>
    <scope>NUCLEOTIDE SEQUENCE [LARGE SCALE GENOMIC DNA]</scope>
    <source>
        <strain evidence="2 3">Mfrg269</strain>
    </source>
</reference>
<accession>A0A395J722</accession>
<gene>
    <name evidence="2" type="ORF">DID88_008950</name>
</gene>
<evidence type="ECO:0000256" key="1">
    <source>
        <dbReference type="SAM" id="MobiDB-lite"/>
    </source>
</evidence>
<proteinExistence type="predicted"/>
<keyword evidence="3" id="KW-1185">Reference proteome</keyword>
<evidence type="ECO:0000313" key="2">
    <source>
        <dbReference type="EMBL" id="RAL68250.1"/>
    </source>
</evidence>
<dbReference type="Proteomes" id="UP000249056">
    <property type="component" value="Unassembled WGS sequence"/>
</dbReference>
<feature type="region of interest" description="Disordered" evidence="1">
    <location>
        <begin position="1"/>
        <end position="66"/>
    </location>
</feature>
<feature type="compositionally biased region" description="Basic and acidic residues" evidence="1">
    <location>
        <begin position="25"/>
        <end position="52"/>
    </location>
</feature>
<sequence>MGMSVMSDTTTVTLEDGKKVKKKRKYEERRRRQDPDPYFEPRQHRQFLDGKRLPPPQREQLYGGRV</sequence>
<dbReference type="EMBL" id="QKRW01000002">
    <property type="protein sequence ID" value="RAL68250.1"/>
    <property type="molecule type" value="Genomic_DNA"/>
</dbReference>
<name>A0A395J722_9HELO</name>
<protein>
    <submittedName>
        <fullName evidence="2">Uncharacterized protein</fullName>
    </submittedName>
</protein>
<dbReference type="OrthoDB" id="5389734at2759"/>
<evidence type="ECO:0000313" key="3">
    <source>
        <dbReference type="Proteomes" id="UP000249056"/>
    </source>
</evidence>
<feature type="compositionally biased region" description="Polar residues" evidence="1">
    <location>
        <begin position="1"/>
        <end position="13"/>
    </location>
</feature>